<dbReference type="Pfam" id="PF01593">
    <property type="entry name" value="Amino_oxidase"/>
    <property type="match status" value="1"/>
</dbReference>
<dbReference type="InterPro" id="IPR002937">
    <property type="entry name" value="Amino_oxidase"/>
</dbReference>
<comment type="caution">
    <text evidence="2">The sequence shown here is derived from an EMBL/GenBank/DDBJ whole genome shotgun (WGS) entry which is preliminary data.</text>
</comment>
<dbReference type="PANTHER" id="PTHR43734">
    <property type="entry name" value="PHYTOENE DESATURASE"/>
    <property type="match status" value="1"/>
</dbReference>
<organism evidence="2 3">
    <name type="scientific">Streptomyces monashensis</name>
    <dbReference type="NCBI Taxonomy" id="1678012"/>
    <lineage>
        <taxon>Bacteria</taxon>
        <taxon>Bacillati</taxon>
        <taxon>Actinomycetota</taxon>
        <taxon>Actinomycetes</taxon>
        <taxon>Kitasatosporales</taxon>
        <taxon>Streptomycetaceae</taxon>
        <taxon>Streptomyces</taxon>
    </lineage>
</organism>
<reference evidence="2 3" key="1">
    <citation type="submission" date="2016-10" db="EMBL/GenBank/DDBJ databases">
        <title>Genome sequence of Streptomyces sp. MUSC 1.</title>
        <authorList>
            <person name="Lee L.-H."/>
            <person name="Ser H.-L."/>
            <person name="Law J.W.-F."/>
        </authorList>
    </citation>
    <scope>NUCLEOTIDE SEQUENCE [LARGE SCALE GENOMIC DNA]</scope>
    <source>
        <strain evidence="2 3">MUSC 1</strain>
    </source>
</reference>
<dbReference type="InterPro" id="IPR036188">
    <property type="entry name" value="FAD/NAD-bd_sf"/>
</dbReference>
<evidence type="ECO:0000313" key="2">
    <source>
        <dbReference type="EMBL" id="OIJ96869.1"/>
    </source>
</evidence>
<name>A0A1S2PSS8_9ACTN</name>
<dbReference type="Gene3D" id="3.90.660.50">
    <property type="match status" value="1"/>
</dbReference>
<dbReference type="Proteomes" id="UP000179642">
    <property type="component" value="Unassembled WGS sequence"/>
</dbReference>
<gene>
    <name evidence="2" type="ORF">BIV23_31910</name>
</gene>
<dbReference type="GO" id="GO:0016491">
    <property type="term" value="F:oxidoreductase activity"/>
    <property type="evidence" value="ECO:0007669"/>
    <property type="project" value="InterPro"/>
</dbReference>
<keyword evidence="3" id="KW-1185">Reference proteome</keyword>
<evidence type="ECO:0000313" key="3">
    <source>
        <dbReference type="Proteomes" id="UP000179642"/>
    </source>
</evidence>
<proteinExistence type="predicted"/>
<dbReference type="SUPFAM" id="SSF51905">
    <property type="entry name" value="FAD/NAD(P)-binding domain"/>
    <property type="match status" value="1"/>
</dbReference>
<protein>
    <recommendedName>
        <fullName evidence="1">Amine oxidase domain-containing protein</fullName>
    </recommendedName>
</protein>
<sequence length="431" mass="45127">MPGGREGGARARAEEWADVVVVGGGLTGLAAAVRVARGAAGRRVLLLEAAGELGGRARTTEQDGYRLGLGPRALYRTARAQLRALGVAVPGRAPRLGGALALCDGALHPGYAAPGPLLRTGLLAPRERLAVARLLGLARPHPGLAGLDVEAWLGERLPTARARQAAFAVLRLSTYTGSPAMIGADALAAHFAEVRRGVTYVDGGWRTLVDALRARARSAGVRVRAAARVTAVEAGERPRVVIADGGAVRARAVILAGPARRTAWQLLDLDDAQPDPAGRPLRTACLDVALSRLPAPDRSLVYGVDEPLYLSVFSRTARLAPPGGAVLHLARYDDGAGLGPDEVRKRLYGLLDLCQPGWRDALVHERFLPRITTMTAVPQARHGGLRGRPGPEVPGRPGVYVAGDWVGPRGLLADACLLSAAQAAERALARL</sequence>
<dbReference type="EMBL" id="MLYO01000060">
    <property type="protein sequence ID" value="OIJ96869.1"/>
    <property type="molecule type" value="Genomic_DNA"/>
</dbReference>
<dbReference type="AlphaFoldDB" id="A0A1S2PSS8"/>
<dbReference type="PANTHER" id="PTHR43734:SF1">
    <property type="entry name" value="PHYTOENE DESATURASE"/>
    <property type="match status" value="1"/>
</dbReference>
<accession>A0A1S2PSS8</accession>
<feature type="domain" description="Amine oxidase" evidence="1">
    <location>
        <begin position="26"/>
        <end position="428"/>
    </location>
</feature>
<evidence type="ECO:0000259" key="1">
    <source>
        <dbReference type="Pfam" id="PF01593"/>
    </source>
</evidence>
<dbReference type="Gene3D" id="3.50.50.60">
    <property type="entry name" value="FAD/NAD(P)-binding domain"/>
    <property type="match status" value="1"/>
</dbReference>